<proteinExistence type="predicted"/>
<sequence>MSTIELLGHVLAEGILLVLEDGHLTWEADHAPSCELLEEIRAHRLEIIEALSETNDPMKWLARLAVLLCCTPDYLLEHSSVDHHDLAEQYQRPPWQAARLIRTDPNWILPSENSACAHERDAPAGQPARTWLPARDAFHHHALGNCPYCYPPLERYCTVGADLHARYDHETSILEASNEEG</sequence>
<dbReference type="Proteomes" id="UP000542720">
    <property type="component" value="Unassembled WGS sequence"/>
</dbReference>
<evidence type="ECO:0008006" key="3">
    <source>
        <dbReference type="Google" id="ProtNLM"/>
    </source>
</evidence>
<comment type="caution">
    <text evidence="1">The sequence shown here is derived from an EMBL/GenBank/DDBJ whole genome shotgun (WGS) entry which is preliminary data.</text>
</comment>
<evidence type="ECO:0000313" key="2">
    <source>
        <dbReference type="Proteomes" id="UP000542720"/>
    </source>
</evidence>
<dbReference type="RefSeq" id="WP_183087091.1">
    <property type="nucleotide sequence ID" value="NZ_JACJUD010000001.1"/>
</dbReference>
<reference evidence="1 2" key="1">
    <citation type="submission" date="2020-08" db="EMBL/GenBank/DDBJ databases">
        <authorList>
            <person name="Kim C.M."/>
        </authorList>
    </citation>
    <scope>NUCLEOTIDE SEQUENCE [LARGE SCALE GENOMIC DNA]</scope>
    <source>
        <strain evidence="1 2">UL070</strain>
    </source>
</reference>
<gene>
    <name evidence="1" type="ORF">H3H51_00665</name>
</gene>
<accession>A0A7W4LI54</accession>
<evidence type="ECO:0000313" key="1">
    <source>
        <dbReference type="EMBL" id="MBB2493507.1"/>
    </source>
</evidence>
<organism evidence="1 2">
    <name type="scientific">Aquipseudomonas ullengensis</name>
    <dbReference type="NCBI Taxonomy" id="2759166"/>
    <lineage>
        <taxon>Bacteria</taxon>
        <taxon>Pseudomonadati</taxon>
        <taxon>Pseudomonadota</taxon>
        <taxon>Gammaproteobacteria</taxon>
        <taxon>Pseudomonadales</taxon>
        <taxon>Pseudomonadaceae</taxon>
        <taxon>Aquipseudomonas</taxon>
    </lineage>
</organism>
<dbReference type="AlphaFoldDB" id="A0A7W4LI54"/>
<keyword evidence="2" id="KW-1185">Reference proteome</keyword>
<protein>
    <recommendedName>
        <fullName evidence="3">TubC N-terminal docking domain-containing protein</fullName>
    </recommendedName>
</protein>
<name>A0A7W4LI54_9GAMM</name>
<dbReference type="EMBL" id="JACJUD010000001">
    <property type="protein sequence ID" value="MBB2493507.1"/>
    <property type="molecule type" value="Genomic_DNA"/>
</dbReference>